<evidence type="ECO:0000256" key="4">
    <source>
        <dbReference type="PROSITE-ProRule" id="PRU10141"/>
    </source>
</evidence>
<dbReference type="EMBL" id="JAPFFF010000005">
    <property type="protein sequence ID" value="KAK8890375.1"/>
    <property type="molecule type" value="Genomic_DNA"/>
</dbReference>
<reference evidence="8 9" key="1">
    <citation type="submission" date="2024-04" db="EMBL/GenBank/DDBJ databases">
        <title>Tritrichomonas musculus Genome.</title>
        <authorList>
            <person name="Alves-Ferreira E."/>
            <person name="Grigg M."/>
            <person name="Lorenzi H."/>
            <person name="Galac M."/>
        </authorList>
    </citation>
    <scope>NUCLEOTIDE SEQUENCE [LARGE SCALE GENOMIC DNA]</scope>
    <source>
        <strain evidence="8 9">EAF2021</strain>
    </source>
</reference>
<dbReference type="InterPro" id="IPR011009">
    <property type="entry name" value="Kinase-like_dom_sf"/>
</dbReference>
<dbReference type="InterPro" id="IPR050235">
    <property type="entry name" value="CK1_Ser-Thr_kinase"/>
</dbReference>
<dbReference type="PROSITE" id="PS00108">
    <property type="entry name" value="PROTEIN_KINASE_ST"/>
    <property type="match status" value="1"/>
</dbReference>
<dbReference type="PROSITE" id="PS50011">
    <property type="entry name" value="PROTEIN_KINASE_DOM"/>
    <property type="match status" value="1"/>
</dbReference>
<dbReference type="SMART" id="SM00220">
    <property type="entry name" value="S_TKc"/>
    <property type="match status" value="1"/>
</dbReference>
<keyword evidence="5" id="KW-0418">Kinase</keyword>
<accession>A0ABR2KK55</accession>
<dbReference type="Gene3D" id="1.10.510.10">
    <property type="entry name" value="Transferase(Phosphotransferase) domain 1"/>
    <property type="match status" value="1"/>
</dbReference>
<keyword evidence="2 4" id="KW-0547">Nucleotide-binding</keyword>
<dbReference type="InterPro" id="IPR000719">
    <property type="entry name" value="Prot_kinase_dom"/>
</dbReference>
<keyword evidence="5" id="KW-0723">Serine/threonine-protein kinase</keyword>
<dbReference type="PANTHER" id="PTHR11909">
    <property type="entry name" value="CASEIN KINASE-RELATED"/>
    <property type="match status" value="1"/>
</dbReference>
<keyword evidence="3 4" id="KW-0067">ATP-binding</keyword>
<organism evidence="8 9">
    <name type="scientific">Tritrichomonas musculus</name>
    <dbReference type="NCBI Taxonomy" id="1915356"/>
    <lineage>
        <taxon>Eukaryota</taxon>
        <taxon>Metamonada</taxon>
        <taxon>Parabasalia</taxon>
        <taxon>Tritrichomonadida</taxon>
        <taxon>Tritrichomonadidae</taxon>
        <taxon>Tritrichomonas</taxon>
    </lineage>
</organism>
<dbReference type="Proteomes" id="UP001470230">
    <property type="component" value="Unassembled WGS sequence"/>
</dbReference>
<evidence type="ECO:0000259" key="7">
    <source>
        <dbReference type="PROSITE" id="PS50011"/>
    </source>
</evidence>
<proteinExistence type="inferred from homology"/>
<evidence type="ECO:0000313" key="9">
    <source>
        <dbReference type="Proteomes" id="UP001470230"/>
    </source>
</evidence>
<evidence type="ECO:0000256" key="3">
    <source>
        <dbReference type="ARBA" id="ARBA00022840"/>
    </source>
</evidence>
<dbReference type="PROSITE" id="PS00107">
    <property type="entry name" value="PROTEIN_KINASE_ATP"/>
    <property type="match status" value="1"/>
</dbReference>
<feature type="region of interest" description="Disordered" evidence="6">
    <location>
        <begin position="325"/>
        <end position="356"/>
    </location>
</feature>
<evidence type="ECO:0000256" key="5">
    <source>
        <dbReference type="RuleBase" id="RU000304"/>
    </source>
</evidence>
<comment type="similarity">
    <text evidence="5">Belongs to the protein kinase superfamily.</text>
</comment>
<evidence type="ECO:0000256" key="2">
    <source>
        <dbReference type="ARBA" id="ARBA00022741"/>
    </source>
</evidence>
<name>A0ABR2KK55_9EUKA</name>
<evidence type="ECO:0000256" key="1">
    <source>
        <dbReference type="ARBA" id="ARBA00012513"/>
    </source>
</evidence>
<evidence type="ECO:0000313" key="8">
    <source>
        <dbReference type="EMBL" id="KAK8890375.1"/>
    </source>
</evidence>
<dbReference type="SUPFAM" id="SSF56112">
    <property type="entry name" value="Protein kinase-like (PK-like)"/>
    <property type="match status" value="1"/>
</dbReference>
<feature type="domain" description="Protein kinase" evidence="7">
    <location>
        <begin position="20"/>
        <end position="289"/>
    </location>
</feature>
<keyword evidence="9" id="KW-1185">Reference proteome</keyword>
<sequence>MSKETTDGQIIPSGNIIDNYEVIDLIGVGGFGGIYKVKDNRSSKIYAMKTESYDSKDKMLPIEIDIIKDLKGDSFPKYHDCGKNDEYKFNYLIINCLGASASVIQAYHKYELDIEIVYYIVLKMLDIIKIFHSLGYTHCDIKPSNFLLQQNPNFPFVLIDFGCSKKHIDPSTNKPFPCTIGKDFLGTRKYASISVLQSHSCGRKDDLLSWFYSFLDLSCSELPWDGIKDKEKVIEIKQSLKLSDLEYKFPNQFQQIYDYLKKLEYEDEPDYDYIRKIYIEGMESDHFYADKFDWPKFISNHSNMDKFEKIVTMCTLKVINQRNRERNNNINNQKKIIENKENTNNHDENPESIDTEWHCTIQ</sequence>
<protein>
    <recommendedName>
        <fullName evidence="1">non-specific serine/threonine protein kinase</fullName>
        <ecNumber evidence="1">2.7.11.1</ecNumber>
    </recommendedName>
</protein>
<dbReference type="EC" id="2.7.11.1" evidence="1"/>
<feature type="binding site" evidence="4">
    <location>
        <position position="49"/>
    </location>
    <ligand>
        <name>ATP</name>
        <dbReference type="ChEBI" id="CHEBI:30616"/>
    </ligand>
</feature>
<feature type="compositionally biased region" description="Basic and acidic residues" evidence="6">
    <location>
        <begin position="335"/>
        <end position="349"/>
    </location>
</feature>
<dbReference type="InterPro" id="IPR008271">
    <property type="entry name" value="Ser/Thr_kinase_AS"/>
</dbReference>
<gene>
    <name evidence="8" type="ORF">M9Y10_035151</name>
</gene>
<comment type="caution">
    <text evidence="8">The sequence shown here is derived from an EMBL/GenBank/DDBJ whole genome shotgun (WGS) entry which is preliminary data.</text>
</comment>
<evidence type="ECO:0000256" key="6">
    <source>
        <dbReference type="SAM" id="MobiDB-lite"/>
    </source>
</evidence>
<dbReference type="Pfam" id="PF00069">
    <property type="entry name" value="Pkinase"/>
    <property type="match status" value="1"/>
</dbReference>
<keyword evidence="5" id="KW-0808">Transferase</keyword>
<dbReference type="InterPro" id="IPR017441">
    <property type="entry name" value="Protein_kinase_ATP_BS"/>
</dbReference>